<keyword evidence="1" id="KW-0285">Flavoprotein</keyword>
<sequence>MNRTDFEVIIVGGSYAGLSAAMSLGRSLRQALVIDSGKPCNAQTPHSHNFLTHDGETPKQIAASGKSQVEKYPTVHFYDGMAVTGNQTENGFEITTARGDRFTSRKLIFTTGLKDRMPELEGFADCWGISILHCPYCHGYEVKNEKTGIIGNGDAGFETAKMILNWTKDLTVFTNGKSTFTQQQAEKLARHGIGIVENEIAALSHEKGKIRRIVFKDNSESAVSAIYARPPFAQHCDIPEQLGCELSENGLLKVDLFQQTTVPGVYAAGDNSSFGRAVSVSVSSGAMVGAFVNKALIDEAF</sequence>
<feature type="domain" description="FAD/NAD(P)-binding" evidence="3">
    <location>
        <begin position="7"/>
        <end position="272"/>
    </location>
</feature>
<evidence type="ECO:0000313" key="4">
    <source>
        <dbReference type="EMBL" id="KAA6438275.1"/>
    </source>
</evidence>
<dbReference type="SUPFAM" id="SSF51905">
    <property type="entry name" value="FAD/NAD(P)-binding domain"/>
    <property type="match status" value="1"/>
</dbReference>
<dbReference type="Proteomes" id="UP000323994">
    <property type="component" value="Unassembled WGS sequence"/>
</dbReference>
<dbReference type="InterPro" id="IPR023753">
    <property type="entry name" value="FAD/NAD-binding_dom"/>
</dbReference>
<accession>A0A5M8QQ28</accession>
<comment type="caution">
    <text evidence="4">The sequence shown here is derived from an EMBL/GenBank/DDBJ whole genome shotgun (WGS) entry which is preliminary data.</text>
</comment>
<proteinExistence type="predicted"/>
<dbReference type="Pfam" id="PF07992">
    <property type="entry name" value="Pyr_redox_2"/>
    <property type="match status" value="1"/>
</dbReference>
<evidence type="ECO:0000256" key="2">
    <source>
        <dbReference type="ARBA" id="ARBA00023002"/>
    </source>
</evidence>
<dbReference type="Gene3D" id="3.50.50.60">
    <property type="entry name" value="FAD/NAD(P)-binding domain"/>
    <property type="match status" value="2"/>
</dbReference>
<dbReference type="GO" id="GO:0016491">
    <property type="term" value="F:oxidoreductase activity"/>
    <property type="evidence" value="ECO:0007669"/>
    <property type="project" value="UniProtKB-KW"/>
</dbReference>
<dbReference type="InterPro" id="IPR036188">
    <property type="entry name" value="FAD/NAD-bd_sf"/>
</dbReference>
<dbReference type="PANTHER" id="PTHR48105">
    <property type="entry name" value="THIOREDOXIN REDUCTASE 1-RELATED-RELATED"/>
    <property type="match status" value="1"/>
</dbReference>
<gene>
    <name evidence="4" type="ORF">FEM33_16360</name>
</gene>
<dbReference type="RefSeq" id="WP_139013078.1">
    <property type="nucleotide sequence ID" value="NZ_VBSN01000049.1"/>
</dbReference>
<keyword evidence="5" id="KW-1185">Reference proteome</keyword>
<dbReference type="InterPro" id="IPR050097">
    <property type="entry name" value="Ferredoxin-NADP_redctase_2"/>
</dbReference>
<evidence type="ECO:0000256" key="1">
    <source>
        <dbReference type="ARBA" id="ARBA00022630"/>
    </source>
</evidence>
<organism evidence="4 5">
    <name type="scientific">Dyadobacter flavalbus</name>
    <dbReference type="NCBI Taxonomy" id="2579942"/>
    <lineage>
        <taxon>Bacteria</taxon>
        <taxon>Pseudomonadati</taxon>
        <taxon>Bacteroidota</taxon>
        <taxon>Cytophagia</taxon>
        <taxon>Cytophagales</taxon>
        <taxon>Spirosomataceae</taxon>
        <taxon>Dyadobacter</taxon>
    </lineage>
</organism>
<evidence type="ECO:0000313" key="5">
    <source>
        <dbReference type="Proteomes" id="UP000323994"/>
    </source>
</evidence>
<dbReference type="PRINTS" id="PR00368">
    <property type="entry name" value="FADPNR"/>
</dbReference>
<keyword evidence="2" id="KW-0560">Oxidoreductase</keyword>
<dbReference type="OrthoDB" id="9806179at2"/>
<dbReference type="EMBL" id="VBSN01000049">
    <property type="protein sequence ID" value="KAA6438275.1"/>
    <property type="molecule type" value="Genomic_DNA"/>
</dbReference>
<evidence type="ECO:0000259" key="3">
    <source>
        <dbReference type="Pfam" id="PF07992"/>
    </source>
</evidence>
<protein>
    <submittedName>
        <fullName evidence="4">NAD(P)/FAD-dependent oxidoreductase</fullName>
    </submittedName>
</protein>
<dbReference type="AlphaFoldDB" id="A0A5M8QQ28"/>
<name>A0A5M8QQ28_9BACT</name>
<reference evidence="4 5" key="1">
    <citation type="submission" date="2019-05" db="EMBL/GenBank/DDBJ databases">
        <authorList>
            <person name="Qu J.-H."/>
        </authorList>
    </citation>
    <scope>NUCLEOTIDE SEQUENCE [LARGE SCALE GENOMIC DNA]</scope>
    <source>
        <strain evidence="4 5">NS28</strain>
    </source>
</reference>
<dbReference type="PRINTS" id="PR00469">
    <property type="entry name" value="PNDRDTASEII"/>
</dbReference>